<dbReference type="STRING" id="271157.SAMN05444396_101287"/>
<dbReference type="AlphaFoldDB" id="A0A1M5EC91"/>
<sequence>MDIRIIIRIHDCIKNSWTGTPKQLSEKLKVSERTLYNYIFFMKNDLKVPIEFYKVKRDYMYKGECSLKFENE</sequence>
<organism evidence="1 2">
    <name type="scientific">Flavobacterium segetis</name>
    <dbReference type="NCBI Taxonomy" id="271157"/>
    <lineage>
        <taxon>Bacteria</taxon>
        <taxon>Pseudomonadati</taxon>
        <taxon>Bacteroidota</taxon>
        <taxon>Flavobacteriia</taxon>
        <taxon>Flavobacteriales</taxon>
        <taxon>Flavobacteriaceae</taxon>
        <taxon>Flavobacterium</taxon>
    </lineage>
</organism>
<accession>A0A1M5EC91</accession>
<evidence type="ECO:0000313" key="1">
    <source>
        <dbReference type="EMBL" id="SHF76701.1"/>
    </source>
</evidence>
<protein>
    <submittedName>
        <fullName evidence="1">HTH domain-containing protein</fullName>
    </submittedName>
</protein>
<proteinExistence type="predicted"/>
<name>A0A1M5EC91_9FLAO</name>
<dbReference type="EMBL" id="FQWE01000001">
    <property type="protein sequence ID" value="SHF76701.1"/>
    <property type="molecule type" value="Genomic_DNA"/>
</dbReference>
<reference evidence="2" key="1">
    <citation type="submission" date="2016-11" db="EMBL/GenBank/DDBJ databases">
        <authorList>
            <person name="Varghese N."/>
            <person name="Submissions S."/>
        </authorList>
    </citation>
    <scope>NUCLEOTIDE SEQUENCE [LARGE SCALE GENOMIC DNA]</scope>
    <source>
        <strain evidence="2">DSM 19741</strain>
    </source>
</reference>
<dbReference type="OrthoDB" id="770928at2"/>
<dbReference type="Proteomes" id="UP000184036">
    <property type="component" value="Unassembled WGS sequence"/>
</dbReference>
<gene>
    <name evidence="1" type="ORF">SAMN05444396_101287</name>
</gene>
<keyword evidence="2" id="KW-1185">Reference proteome</keyword>
<evidence type="ECO:0000313" key="2">
    <source>
        <dbReference type="Proteomes" id="UP000184036"/>
    </source>
</evidence>